<accession>A0ABU1B2U1</accession>
<sequence length="74" mass="8317">MRRLSERQVLDYLIYLRDDQKLAASSVNQAPVPVIEAEPVPVCCPQCEPPMQRLRKILPARGPPLSSALLYVES</sequence>
<organism evidence="1 2">
    <name type="scientific">Thalassobacterium maritimum</name>
    <dbReference type="NCBI Taxonomy" id="3041265"/>
    <lineage>
        <taxon>Bacteria</taxon>
        <taxon>Pseudomonadati</taxon>
        <taxon>Verrucomicrobiota</taxon>
        <taxon>Opitutia</taxon>
        <taxon>Puniceicoccales</taxon>
        <taxon>Coraliomargaritaceae</taxon>
        <taxon>Thalassobacterium</taxon>
    </lineage>
</organism>
<dbReference type="Proteomes" id="UP001225316">
    <property type="component" value="Unassembled WGS sequence"/>
</dbReference>
<comment type="caution">
    <text evidence="1">The sequence shown here is derived from an EMBL/GenBank/DDBJ whole genome shotgun (WGS) entry which is preliminary data.</text>
</comment>
<proteinExistence type="predicted"/>
<name>A0ABU1B2U1_9BACT</name>
<evidence type="ECO:0008006" key="3">
    <source>
        <dbReference type="Google" id="ProtNLM"/>
    </source>
</evidence>
<keyword evidence="2" id="KW-1185">Reference proteome</keyword>
<dbReference type="EMBL" id="JARXHW010000143">
    <property type="protein sequence ID" value="MDQ8209752.1"/>
    <property type="molecule type" value="Genomic_DNA"/>
</dbReference>
<gene>
    <name evidence="1" type="ORF">QEH52_19695</name>
</gene>
<evidence type="ECO:0000313" key="1">
    <source>
        <dbReference type="EMBL" id="MDQ8209752.1"/>
    </source>
</evidence>
<reference evidence="1 2" key="1">
    <citation type="submission" date="2023-04" db="EMBL/GenBank/DDBJ databases">
        <title>A novel bacteria isolated from coastal sediment.</title>
        <authorList>
            <person name="Liu X.-J."/>
            <person name="Du Z.-J."/>
        </authorList>
    </citation>
    <scope>NUCLEOTIDE SEQUENCE [LARGE SCALE GENOMIC DNA]</scope>
    <source>
        <strain evidence="1 2">SDUM461003</strain>
    </source>
</reference>
<protein>
    <recommendedName>
        <fullName evidence="3">Transposase</fullName>
    </recommendedName>
</protein>
<evidence type="ECO:0000313" key="2">
    <source>
        <dbReference type="Proteomes" id="UP001225316"/>
    </source>
</evidence>
<dbReference type="RefSeq" id="WP_308952670.1">
    <property type="nucleotide sequence ID" value="NZ_JARXHW010000143.1"/>
</dbReference>